<proteinExistence type="predicted"/>
<dbReference type="RefSeq" id="WP_168134084.1">
    <property type="nucleotide sequence ID" value="NZ_JAAVJH010000004.1"/>
</dbReference>
<gene>
    <name evidence="3" type="ORF">HBH26_08100</name>
</gene>
<feature type="region of interest" description="Disordered" evidence="1">
    <location>
        <begin position="164"/>
        <end position="190"/>
    </location>
</feature>
<reference evidence="3 4" key="1">
    <citation type="submission" date="2020-03" db="EMBL/GenBank/DDBJ databases">
        <authorList>
            <person name="Wang L."/>
            <person name="He N."/>
            <person name="Li Y."/>
            <person name="Fang Y."/>
            <person name="Zhang F."/>
        </authorList>
    </citation>
    <scope>NUCLEOTIDE SEQUENCE [LARGE SCALE GENOMIC DNA]</scope>
    <source>
        <strain evidence="3 4">36D10-4-7</strain>
    </source>
</reference>
<accession>A0ABX1CKQ2</accession>
<name>A0ABX1CKQ2_9SPHN</name>
<evidence type="ECO:0000256" key="1">
    <source>
        <dbReference type="SAM" id="MobiDB-lite"/>
    </source>
</evidence>
<keyword evidence="4" id="KW-1185">Reference proteome</keyword>
<dbReference type="Proteomes" id="UP000732399">
    <property type="component" value="Unassembled WGS sequence"/>
</dbReference>
<evidence type="ECO:0000313" key="4">
    <source>
        <dbReference type="Proteomes" id="UP000732399"/>
    </source>
</evidence>
<sequence length="190" mass="20380">MRNRQVRLIAAVAPVALLTAAARDAETRTVGAWAVTTSADGDGCFLSRDYDRPGATTLLLGLDRAGRNHVSVLNRNWSIKPKDRLALTFRLSRGGYVDQASVGMASDGKRGFVTAFETRFPRYFAASTALAIFRGTVPVERLPLDGSGAAVAALRQCVAALGDAPARPKEHGARIPKDPFAKNADRESRD</sequence>
<protein>
    <submittedName>
        <fullName evidence="3">Uncharacterized protein</fullName>
    </submittedName>
</protein>
<feature type="signal peptide" evidence="2">
    <location>
        <begin position="1"/>
        <end position="25"/>
    </location>
</feature>
<feature type="chain" id="PRO_5045735695" evidence="2">
    <location>
        <begin position="26"/>
        <end position="190"/>
    </location>
</feature>
<comment type="caution">
    <text evidence="3">The sequence shown here is derived from an EMBL/GenBank/DDBJ whole genome shotgun (WGS) entry which is preliminary data.</text>
</comment>
<keyword evidence="2" id="KW-0732">Signal</keyword>
<evidence type="ECO:0000313" key="3">
    <source>
        <dbReference type="EMBL" id="NJR78544.1"/>
    </source>
</evidence>
<organism evidence="3 4">
    <name type="scientific">Sphingomonas corticis</name>
    <dbReference type="NCBI Taxonomy" id="2722791"/>
    <lineage>
        <taxon>Bacteria</taxon>
        <taxon>Pseudomonadati</taxon>
        <taxon>Pseudomonadota</taxon>
        <taxon>Alphaproteobacteria</taxon>
        <taxon>Sphingomonadales</taxon>
        <taxon>Sphingomonadaceae</taxon>
        <taxon>Sphingomonas</taxon>
    </lineage>
</organism>
<feature type="compositionally biased region" description="Basic and acidic residues" evidence="1">
    <location>
        <begin position="166"/>
        <end position="190"/>
    </location>
</feature>
<evidence type="ECO:0000256" key="2">
    <source>
        <dbReference type="SAM" id="SignalP"/>
    </source>
</evidence>
<dbReference type="EMBL" id="JAAVJH010000004">
    <property type="protein sequence ID" value="NJR78544.1"/>
    <property type="molecule type" value="Genomic_DNA"/>
</dbReference>